<dbReference type="AlphaFoldDB" id="A0A6N9U887"/>
<reference evidence="1 2" key="1">
    <citation type="submission" date="2020-01" db="EMBL/GenBank/DDBJ databases">
        <title>Insect and environment-associated Actinomycetes.</title>
        <authorList>
            <person name="Currrie C."/>
            <person name="Chevrette M."/>
            <person name="Carlson C."/>
            <person name="Stubbendieck R."/>
            <person name="Wendt-Pienkowski E."/>
        </authorList>
    </citation>
    <scope>NUCLEOTIDE SEQUENCE [LARGE SCALE GENOMIC DNA]</scope>
    <source>
        <strain evidence="1 2">SID11342</strain>
    </source>
</reference>
<dbReference type="SUPFAM" id="SSF54637">
    <property type="entry name" value="Thioesterase/thiol ester dehydrase-isomerase"/>
    <property type="match status" value="1"/>
</dbReference>
<sequence>MTYFTDVTVRGYELDTQGHLNQAVYLQSAEHARWELLRAAGVPQEKMLAAGIGPVQLEVTVKYRRELRGGERVRVSCAFVRGTGKVFEIRQRVTKEDGTVAAEIGAVGGVLDLSARKLIADPLGRLASLADKPELLEVEEA</sequence>
<dbReference type="Proteomes" id="UP000471293">
    <property type="component" value="Unassembled WGS sequence"/>
</dbReference>
<dbReference type="CDD" id="cd00586">
    <property type="entry name" value="4HBT"/>
    <property type="match status" value="1"/>
</dbReference>
<organism evidence="1 2">
    <name type="scientific">Streptomyces halstedii</name>
    <dbReference type="NCBI Taxonomy" id="1944"/>
    <lineage>
        <taxon>Bacteria</taxon>
        <taxon>Bacillati</taxon>
        <taxon>Actinomycetota</taxon>
        <taxon>Actinomycetes</taxon>
        <taxon>Kitasatosporales</taxon>
        <taxon>Streptomycetaceae</taxon>
        <taxon>Streptomyces</taxon>
    </lineage>
</organism>
<protein>
    <submittedName>
        <fullName evidence="1">Acyl-CoA thioesterase</fullName>
    </submittedName>
</protein>
<proteinExistence type="predicted"/>
<dbReference type="InterPro" id="IPR029069">
    <property type="entry name" value="HotDog_dom_sf"/>
</dbReference>
<dbReference type="EMBL" id="JAAGLQ010000645">
    <property type="protein sequence ID" value="NEA19777.1"/>
    <property type="molecule type" value="Genomic_DNA"/>
</dbReference>
<comment type="caution">
    <text evidence="1">The sequence shown here is derived from an EMBL/GenBank/DDBJ whole genome shotgun (WGS) entry which is preliminary data.</text>
</comment>
<gene>
    <name evidence="1" type="ORF">G3I29_30860</name>
</gene>
<dbReference type="PANTHER" id="PTHR31793:SF24">
    <property type="entry name" value="LONG-CHAIN ACYL-COA THIOESTERASE FADM"/>
    <property type="match status" value="1"/>
</dbReference>
<accession>A0A6N9U887</accession>
<name>A0A6N9U887_STRHA</name>
<evidence type="ECO:0000313" key="1">
    <source>
        <dbReference type="EMBL" id="NEA19777.1"/>
    </source>
</evidence>
<dbReference type="RefSeq" id="WP_164349294.1">
    <property type="nucleotide sequence ID" value="NZ_JAAGLQ010000645.1"/>
</dbReference>
<dbReference type="Pfam" id="PF13279">
    <property type="entry name" value="4HBT_2"/>
    <property type="match status" value="1"/>
</dbReference>
<dbReference type="GO" id="GO:0047617">
    <property type="term" value="F:fatty acyl-CoA hydrolase activity"/>
    <property type="evidence" value="ECO:0007669"/>
    <property type="project" value="TreeGrafter"/>
</dbReference>
<dbReference type="Gene3D" id="3.10.129.10">
    <property type="entry name" value="Hotdog Thioesterase"/>
    <property type="match status" value="1"/>
</dbReference>
<dbReference type="InterPro" id="IPR050563">
    <property type="entry name" value="4-hydroxybenzoyl-CoA_TE"/>
</dbReference>
<dbReference type="PANTHER" id="PTHR31793">
    <property type="entry name" value="4-HYDROXYBENZOYL-COA THIOESTERASE FAMILY MEMBER"/>
    <property type="match status" value="1"/>
</dbReference>
<evidence type="ECO:0000313" key="2">
    <source>
        <dbReference type="Proteomes" id="UP000471293"/>
    </source>
</evidence>